<dbReference type="InterPro" id="IPR000683">
    <property type="entry name" value="Gfo/Idh/MocA-like_OxRdtase_N"/>
</dbReference>
<dbReference type="InterPro" id="IPR043906">
    <property type="entry name" value="Gfo/Idh/MocA_OxRdtase_bact_C"/>
</dbReference>
<gene>
    <name evidence="3" type="ORF">K4G66_09325</name>
</gene>
<dbReference type="PROSITE" id="PS51318">
    <property type="entry name" value="TAT"/>
    <property type="match status" value="1"/>
</dbReference>
<protein>
    <submittedName>
        <fullName evidence="3">Gfo/Idh/MocA family oxidoreductase</fullName>
    </submittedName>
</protein>
<dbReference type="SUPFAM" id="SSF55347">
    <property type="entry name" value="Glyceraldehyde-3-phosphate dehydrogenase-like, C-terminal domain"/>
    <property type="match status" value="1"/>
</dbReference>
<dbReference type="InterPro" id="IPR036291">
    <property type="entry name" value="NAD(P)-bd_dom_sf"/>
</dbReference>
<dbReference type="Gene3D" id="3.40.50.720">
    <property type="entry name" value="NAD(P)-binding Rossmann-like Domain"/>
    <property type="match status" value="1"/>
</dbReference>
<feature type="domain" description="Gfo/Idh/MocA-like oxidoreductase bacterial type C-terminal" evidence="2">
    <location>
        <begin position="207"/>
        <end position="273"/>
    </location>
</feature>
<dbReference type="Pfam" id="PF19051">
    <property type="entry name" value="GFO_IDH_MocA_C2"/>
    <property type="match status" value="2"/>
</dbReference>
<dbReference type="InterPro" id="IPR006311">
    <property type="entry name" value="TAT_signal"/>
</dbReference>
<feature type="domain" description="Gfo/Idh/MocA-like oxidoreductase bacterial type C-terminal" evidence="2">
    <location>
        <begin position="366"/>
        <end position="440"/>
    </location>
</feature>
<evidence type="ECO:0000259" key="2">
    <source>
        <dbReference type="Pfam" id="PF19051"/>
    </source>
</evidence>
<feature type="domain" description="Gfo/Idh/MocA-like oxidoreductase N-terminal" evidence="1">
    <location>
        <begin position="40"/>
        <end position="163"/>
    </location>
</feature>
<evidence type="ECO:0000259" key="1">
    <source>
        <dbReference type="Pfam" id="PF01408"/>
    </source>
</evidence>
<accession>A0AA49JF61</accession>
<name>A0AA49JF61_9BACT</name>
<reference evidence="3" key="1">
    <citation type="journal article" date="2023" name="Comput. Struct. Biotechnol. J.">
        <title>Discovery of a novel marine Bacteroidetes with a rich repertoire of carbohydrate-active enzymes.</title>
        <authorList>
            <person name="Chen B."/>
            <person name="Liu G."/>
            <person name="Chen Q."/>
            <person name="Wang H."/>
            <person name="Liu L."/>
            <person name="Tang K."/>
        </authorList>
    </citation>
    <scope>NUCLEOTIDE SEQUENCE</scope>
    <source>
        <strain evidence="3">TK19036</strain>
    </source>
</reference>
<proteinExistence type="predicted"/>
<dbReference type="AlphaFoldDB" id="A0AA49JF61"/>
<dbReference type="GO" id="GO:0000166">
    <property type="term" value="F:nucleotide binding"/>
    <property type="evidence" value="ECO:0007669"/>
    <property type="project" value="InterPro"/>
</dbReference>
<dbReference type="PANTHER" id="PTHR43818:SF5">
    <property type="entry name" value="OXIDOREDUCTASE FAMILY PROTEIN"/>
    <property type="match status" value="1"/>
</dbReference>
<dbReference type="Gene3D" id="3.30.360.10">
    <property type="entry name" value="Dihydrodipicolinate Reductase, domain 2"/>
    <property type="match status" value="1"/>
</dbReference>
<organism evidence="3">
    <name type="scientific">Roseihalotalea indica</name>
    <dbReference type="NCBI Taxonomy" id="2867963"/>
    <lineage>
        <taxon>Bacteria</taxon>
        <taxon>Pseudomonadati</taxon>
        <taxon>Bacteroidota</taxon>
        <taxon>Cytophagia</taxon>
        <taxon>Cytophagales</taxon>
        <taxon>Catalimonadaceae</taxon>
        <taxon>Roseihalotalea</taxon>
    </lineage>
</organism>
<sequence length="443" mass="49938">MTSSRRNFLSQLGAGTAATFAAPAILSAQPRPTLAPSDQVNIAVVGVNNIGWANLRSHLQVPGVNCIALCDVDQRVLDKRVSGVEEITGTRPKTYTDFRKLYEHPDLDAVILGTPDHWHTLQTIYACEAGLDVYVEKPLANSIEECQVIAQAVKKHNRIVQVGQQQRSSEHWQTAMKLVRDGKLGRVNFVRAWNHSGPSRIVQPKPDQAPPPEVDYKMWLGPAPERPFNENRFHGSFRWYWDYAGGKMTDWGVHLIDMVLMGMDATAPKSVMASGGKLAAPGSDMETPDTMSAAYEFDDFVMVWEHNMINPKGPYDKDHGIEFVGEQGRMIIDRRGWEIMPVTEWGEDGREHYIMEKMPYQSRQGDPRTQHAHNFVESIKSRQQPICPIEIGSHVAVVAHLGNIAYRLGRKVYWDADAYTFKDDTEAQDMVQSEYHNGWKLSV</sequence>
<dbReference type="InterPro" id="IPR050463">
    <property type="entry name" value="Gfo/Idh/MocA_oxidrdct_glycsds"/>
</dbReference>
<dbReference type="PANTHER" id="PTHR43818">
    <property type="entry name" value="BCDNA.GH03377"/>
    <property type="match status" value="1"/>
</dbReference>
<dbReference type="EMBL" id="CP120682">
    <property type="protein sequence ID" value="WKN38903.1"/>
    <property type="molecule type" value="Genomic_DNA"/>
</dbReference>
<dbReference type="Pfam" id="PF01408">
    <property type="entry name" value="GFO_IDH_MocA"/>
    <property type="match status" value="1"/>
</dbReference>
<reference evidence="3" key="2">
    <citation type="journal article" date="2024" name="Antonie Van Leeuwenhoek">
        <title>Roseihalotalea indica gen. nov., sp. nov., a halophilic Bacteroidetes from mesopelagic Southwest Indian Ocean with higher carbohydrate metabolic potential.</title>
        <authorList>
            <person name="Chen B."/>
            <person name="Zhang M."/>
            <person name="Lin D."/>
            <person name="Ye J."/>
            <person name="Tang K."/>
        </authorList>
    </citation>
    <scope>NUCLEOTIDE SEQUENCE</scope>
    <source>
        <strain evidence="3">TK19036</strain>
    </source>
</reference>
<dbReference type="SUPFAM" id="SSF51735">
    <property type="entry name" value="NAD(P)-binding Rossmann-fold domains"/>
    <property type="match status" value="1"/>
</dbReference>
<evidence type="ECO:0000313" key="3">
    <source>
        <dbReference type="EMBL" id="WKN38903.1"/>
    </source>
</evidence>